<sequence>MQQGEDSDNQSDNHSKKVLKKRVTGSIKQQGQDDQKKTQKRKTTSQVLCLGTTVQSMDDIY</sequence>
<dbReference type="AlphaFoldDB" id="A0A0C9TYV1"/>
<dbReference type="Proteomes" id="UP000053647">
    <property type="component" value="Unassembled WGS sequence"/>
</dbReference>
<accession>A0A0C9TYV1</accession>
<reference evidence="2 3" key="1">
    <citation type="submission" date="2014-06" db="EMBL/GenBank/DDBJ databases">
        <authorList>
            <consortium name="DOE Joint Genome Institute"/>
            <person name="Kuo A."/>
            <person name="Kohler A."/>
            <person name="Nagy L.G."/>
            <person name="Floudas D."/>
            <person name="Copeland A."/>
            <person name="Barry K.W."/>
            <person name="Cichocki N."/>
            <person name="Veneault-Fourrey C."/>
            <person name="LaButti K."/>
            <person name="Lindquist E.A."/>
            <person name="Lipzen A."/>
            <person name="Lundell T."/>
            <person name="Morin E."/>
            <person name="Murat C."/>
            <person name="Sun H."/>
            <person name="Tunlid A."/>
            <person name="Henrissat B."/>
            <person name="Grigoriev I.V."/>
            <person name="Hibbett D.S."/>
            <person name="Martin F."/>
            <person name="Nordberg H.P."/>
            <person name="Cantor M.N."/>
            <person name="Hua S.X."/>
        </authorList>
    </citation>
    <scope>NUCLEOTIDE SEQUENCE [LARGE SCALE GENOMIC DNA]</scope>
    <source>
        <strain evidence="2 3">ATCC 200175</strain>
    </source>
</reference>
<reference evidence="3" key="2">
    <citation type="submission" date="2015-01" db="EMBL/GenBank/DDBJ databases">
        <title>Evolutionary Origins and Diversification of the Mycorrhizal Mutualists.</title>
        <authorList>
            <consortium name="DOE Joint Genome Institute"/>
            <consortium name="Mycorrhizal Genomics Consortium"/>
            <person name="Kohler A."/>
            <person name="Kuo A."/>
            <person name="Nagy L.G."/>
            <person name="Floudas D."/>
            <person name="Copeland A."/>
            <person name="Barry K.W."/>
            <person name="Cichocki N."/>
            <person name="Veneault-Fourrey C."/>
            <person name="LaButti K."/>
            <person name="Lindquist E.A."/>
            <person name="Lipzen A."/>
            <person name="Lundell T."/>
            <person name="Morin E."/>
            <person name="Murat C."/>
            <person name="Riley R."/>
            <person name="Ohm R."/>
            <person name="Sun H."/>
            <person name="Tunlid A."/>
            <person name="Henrissat B."/>
            <person name="Grigoriev I.V."/>
            <person name="Hibbett D.S."/>
            <person name="Martin F."/>
        </authorList>
    </citation>
    <scope>NUCLEOTIDE SEQUENCE [LARGE SCALE GENOMIC DNA]</scope>
    <source>
        <strain evidence="3">ATCC 200175</strain>
    </source>
</reference>
<gene>
    <name evidence="2" type="ORF">PAXINDRAFT_14458</name>
</gene>
<dbReference type="EMBL" id="KN819360">
    <property type="protein sequence ID" value="KIJ12697.1"/>
    <property type="molecule type" value="Genomic_DNA"/>
</dbReference>
<feature type="region of interest" description="Disordered" evidence="1">
    <location>
        <begin position="1"/>
        <end position="45"/>
    </location>
</feature>
<protein>
    <submittedName>
        <fullName evidence="2">Uncharacterized protein</fullName>
    </submittedName>
</protein>
<keyword evidence="3" id="KW-1185">Reference proteome</keyword>
<evidence type="ECO:0000313" key="3">
    <source>
        <dbReference type="Proteomes" id="UP000053647"/>
    </source>
</evidence>
<evidence type="ECO:0000313" key="2">
    <source>
        <dbReference type="EMBL" id="KIJ12697.1"/>
    </source>
</evidence>
<organism evidence="2 3">
    <name type="scientific">Paxillus involutus ATCC 200175</name>
    <dbReference type="NCBI Taxonomy" id="664439"/>
    <lineage>
        <taxon>Eukaryota</taxon>
        <taxon>Fungi</taxon>
        <taxon>Dikarya</taxon>
        <taxon>Basidiomycota</taxon>
        <taxon>Agaricomycotina</taxon>
        <taxon>Agaricomycetes</taxon>
        <taxon>Agaricomycetidae</taxon>
        <taxon>Boletales</taxon>
        <taxon>Paxilineae</taxon>
        <taxon>Paxillaceae</taxon>
        <taxon>Paxillus</taxon>
    </lineage>
</organism>
<name>A0A0C9TYV1_PAXIN</name>
<evidence type="ECO:0000256" key="1">
    <source>
        <dbReference type="SAM" id="MobiDB-lite"/>
    </source>
</evidence>
<proteinExistence type="predicted"/>
<dbReference type="HOGENOM" id="CLU_2923281_0_0_1"/>